<feature type="compositionally biased region" description="Polar residues" evidence="1">
    <location>
        <begin position="269"/>
        <end position="279"/>
    </location>
</feature>
<feature type="region of interest" description="Disordered" evidence="1">
    <location>
        <begin position="372"/>
        <end position="434"/>
    </location>
</feature>
<dbReference type="EMBL" id="JAQHRD010000004">
    <property type="protein sequence ID" value="KAJ6441657.1"/>
    <property type="molecule type" value="Genomic_DNA"/>
</dbReference>
<feature type="compositionally biased region" description="Low complexity" evidence="1">
    <location>
        <begin position="372"/>
        <end position="394"/>
    </location>
</feature>
<evidence type="ECO:0000256" key="1">
    <source>
        <dbReference type="SAM" id="MobiDB-lite"/>
    </source>
</evidence>
<dbReference type="AlphaFoldDB" id="A0AB34FQV5"/>
<dbReference type="Proteomes" id="UP001163105">
    <property type="component" value="Unassembled WGS sequence"/>
</dbReference>
<reference evidence="2" key="1">
    <citation type="submission" date="2023-01" db="EMBL/GenBank/DDBJ databases">
        <title>The growth and conidiation of Purpureocillium lavendulum are regulated by nitrogen source and histone H3K14 acetylation.</title>
        <authorList>
            <person name="Tang P."/>
            <person name="Han J."/>
            <person name="Zhang C."/>
            <person name="Tang P."/>
            <person name="Qi F."/>
            <person name="Zhang K."/>
            <person name="Liang L."/>
        </authorList>
    </citation>
    <scope>NUCLEOTIDE SEQUENCE</scope>
    <source>
        <strain evidence="2">YMF1.00683</strain>
    </source>
</reference>
<keyword evidence="3" id="KW-1185">Reference proteome</keyword>
<evidence type="ECO:0008006" key="4">
    <source>
        <dbReference type="Google" id="ProtNLM"/>
    </source>
</evidence>
<gene>
    <name evidence="2" type="ORF">O9K51_05208</name>
</gene>
<feature type="compositionally biased region" description="Low complexity" evidence="1">
    <location>
        <begin position="15"/>
        <end position="36"/>
    </location>
</feature>
<comment type="caution">
    <text evidence="2">The sequence shown here is derived from an EMBL/GenBank/DDBJ whole genome shotgun (WGS) entry which is preliminary data.</text>
</comment>
<organism evidence="2 3">
    <name type="scientific">Purpureocillium lavendulum</name>
    <dbReference type="NCBI Taxonomy" id="1247861"/>
    <lineage>
        <taxon>Eukaryota</taxon>
        <taxon>Fungi</taxon>
        <taxon>Dikarya</taxon>
        <taxon>Ascomycota</taxon>
        <taxon>Pezizomycotina</taxon>
        <taxon>Sordariomycetes</taxon>
        <taxon>Hypocreomycetidae</taxon>
        <taxon>Hypocreales</taxon>
        <taxon>Ophiocordycipitaceae</taxon>
        <taxon>Purpureocillium</taxon>
    </lineage>
</organism>
<evidence type="ECO:0000313" key="3">
    <source>
        <dbReference type="Proteomes" id="UP001163105"/>
    </source>
</evidence>
<accession>A0AB34FQV5</accession>
<evidence type="ECO:0000313" key="2">
    <source>
        <dbReference type="EMBL" id="KAJ6441657.1"/>
    </source>
</evidence>
<feature type="compositionally biased region" description="Low complexity" evidence="1">
    <location>
        <begin position="241"/>
        <end position="251"/>
    </location>
</feature>
<feature type="compositionally biased region" description="Low complexity" evidence="1">
    <location>
        <begin position="280"/>
        <end position="291"/>
    </location>
</feature>
<feature type="compositionally biased region" description="Basic residues" evidence="1">
    <location>
        <begin position="395"/>
        <end position="408"/>
    </location>
</feature>
<sequence length="434" mass="43650">MSQFKDVMKKGWHPGGKSASTSEGASSSSSKSVTGLGLRGKATGLMGRGKDSADDDRANHVSRPLASLKDPASFAPPPKRTGAGLAPPPPPSGGKRKVIESPSKYIDPRAPPPPRDDEYQDQHQQLQLEAPPPENVPYRTDTTGLRTDNLPLPPGRRDGADGRSPPPYEAAVGGGAPPSLPPRLPPRTNSGSPSHTGGGHLNQGAVNRLGAAGVSVPALGIGRSSPAHTASPSPPPPPRPTASAGTSNANGNGNGHGAAGGGGYGAQVNELQNRFSRLGSSSSTSTASPAAATPPPLGQGTTWAQKQAALKTASSFHKDPSSVSLSDARAAASTANNFRQRHGEQIAAGVKSANSLNQKYGLADKVGAYAGQGQAQGQAAPQQGNTAAVASALAGKKKPPPPPPKKKPGLGGSSSAAPADDAPPPVPMSTRPTF</sequence>
<proteinExistence type="predicted"/>
<feature type="compositionally biased region" description="Basic and acidic residues" evidence="1">
    <location>
        <begin position="48"/>
        <end position="59"/>
    </location>
</feature>
<feature type="compositionally biased region" description="Gly residues" evidence="1">
    <location>
        <begin position="252"/>
        <end position="265"/>
    </location>
</feature>
<name>A0AB34FQV5_9HYPO</name>
<protein>
    <recommendedName>
        <fullName evidence="4">GMP synthase</fullName>
    </recommendedName>
</protein>
<feature type="region of interest" description="Disordered" evidence="1">
    <location>
        <begin position="1"/>
        <end position="328"/>
    </location>
</feature>